<evidence type="ECO:0000256" key="1">
    <source>
        <dbReference type="SAM" id="MobiDB-lite"/>
    </source>
</evidence>
<evidence type="ECO:0000256" key="2">
    <source>
        <dbReference type="SAM" id="SignalP"/>
    </source>
</evidence>
<accession>A0A8S8X9U8</accession>
<proteinExistence type="predicted"/>
<name>A0A8S8X9U8_9PROT</name>
<organism evidence="3 4">
    <name type="scientific">Roseiterribacter gracilis</name>
    <dbReference type="NCBI Taxonomy" id="2812848"/>
    <lineage>
        <taxon>Bacteria</taxon>
        <taxon>Pseudomonadati</taxon>
        <taxon>Pseudomonadota</taxon>
        <taxon>Alphaproteobacteria</taxon>
        <taxon>Rhodospirillales</taxon>
        <taxon>Roseiterribacteraceae</taxon>
        <taxon>Roseiterribacter</taxon>
    </lineage>
</organism>
<dbReference type="EMBL" id="BOPV01000001">
    <property type="protein sequence ID" value="GIL38852.1"/>
    <property type="molecule type" value="Genomic_DNA"/>
</dbReference>
<dbReference type="Proteomes" id="UP000681075">
    <property type="component" value="Unassembled WGS sequence"/>
</dbReference>
<dbReference type="RefSeq" id="WP_420241913.1">
    <property type="nucleotide sequence ID" value="NZ_BOPV01000001.1"/>
</dbReference>
<protein>
    <recommendedName>
        <fullName evidence="5">Antifreeze glycopeptide polyprotein</fullName>
    </recommendedName>
</protein>
<keyword evidence="4" id="KW-1185">Reference proteome</keyword>
<comment type="caution">
    <text evidence="3">The sequence shown here is derived from an EMBL/GenBank/DDBJ whole genome shotgun (WGS) entry which is preliminary data.</text>
</comment>
<evidence type="ECO:0000313" key="4">
    <source>
        <dbReference type="Proteomes" id="UP000681075"/>
    </source>
</evidence>
<feature type="compositionally biased region" description="Basic and acidic residues" evidence="1">
    <location>
        <begin position="40"/>
        <end position="49"/>
    </location>
</feature>
<feature type="region of interest" description="Disordered" evidence="1">
    <location>
        <begin position="40"/>
        <end position="66"/>
    </location>
</feature>
<dbReference type="AlphaFoldDB" id="A0A8S8X9U8"/>
<sequence>MSVSSAKPAAIAAAALLLLCSISATAQVVVAPQNDAARAVGDDPLRTREPSSGGLTQYGSGEGAGAMDQKASGFAPSIWRDSKPEVLGELLHRLPVETRSSAVHDIARRLLAMAAPPPTTHPGFLRVRVETLMAMGELSHVADMARAAGASADEHTSRMAVDAQFAIGRSEAACLDVLAVGPKNGGEFWSRALNYCRAVLGQGGAETLPYGQEIKTEAARASAIARNPKQPLDARITAAVHAAQYNAIPATLLGELMKRTGRGDRSAALGDGPLPHEPTAAVALWHVIDDVKDPTAKAELLRQVLRRADHIDNYVVSLVDTFRSPPMMFEPKPTGPDDPAFPRPADSARSVANLVARGFFTAGDSAMAQDWAKLGKGQGDAQQVAPFLAAIGSEETRKAAKFDQPLVRAALRGLDRGAAGREDVSGDGYLPPIADMTALDEAAQMGRVGETVLRALIVLGPEGPAAASPLAVNRAIAALRAVNQRDEAEAIAFEAIAAGIRGK</sequence>
<reference evidence="3" key="1">
    <citation type="submission" date="2021-02" db="EMBL/GenBank/DDBJ databases">
        <title>Genome sequence of Rhodospirillales sp. strain TMPK1 isolated from soil.</title>
        <authorList>
            <person name="Nakai R."/>
            <person name="Kusada H."/>
            <person name="Tamaki H."/>
        </authorList>
    </citation>
    <scope>NUCLEOTIDE SEQUENCE</scope>
    <source>
        <strain evidence="3">TMPK1</strain>
    </source>
</reference>
<gene>
    <name evidence="3" type="ORF">TMPK1_10890</name>
</gene>
<feature type="chain" id="PRO_5035911749" description="Antifreeze glycopeptide polyprotein" evidence="2">
    <location>
        <begin position="27"/>
        <end position="503"/>
    </location>
</feature>
<evidence type="ECO:0000313" key="3">
    <source>
        <dbReference type="EMBL" id="GIL38852.1"/>
    </source>
</evidence>
<evidence type="ECO:0008006" key="5">
    <source>
        <dbReference type="Google" id="ProtNLM"/>
    </source>
</evidence>
<keyword evidence="2" id="KW-0732">Signal</keyword>
<feature type="signal peptide" evidence="2">
    <location>
        <begin position="1"/>
        <end position="26"/>
    </location>
</feature>